<dbReference type="Proteomes" id="UP000053411">
    <property type="component" value="Unassembled WGS sequence"/>
</dbReference>
<dbReference type="STRING" id="1442371.A0A0D2IF25"/>
<keyword evidence="3 8" id="KW-0210">Decarboxylase</keyword>
<keyword evidence="11" id="KW-1185">Reference proteome</keyword>
<dbReference type="GeneID" id="27714164"/>
<protein>
    <recommendedName>
        <fullName evidence="7">6-methylsalicylate decarboxylase</fullName>
        <ecNumber evidence="7">4.1.1.52</ecNumber>
    </recommendedName>
</protein>
<evidence type="ECO:0000313" key="11">
    <source>
        <dbReference type="Proteomes" id="UP000053411"/>
    </source>
</evidence>
<accession>A0A0D2IF25</accession>
<evidence type="ECO:0000256" key="6">
    <source>
        <dbReference type="ARBA" id="ARBA00036832"/>
    </source>
</evidence>
<dbReference type="GO" id="GO:0005829">
    <property type="term" value="C:cytosol"/>
    <property type="evidence" value="ECO:0007669"/>
    <property type="project" value="TreeGrafter"/>
</dbReference>
<evidence type="ECO:0000256" key="5">
    <source>
        <dbReference type="ARBA" id="ARBA00023239"/>
    </source>
</evidence>
<evidence type="ECO:0000256" key="1">
    <source>
        <dbReference type="ARBA" id="ARBA00005871"/>
    </source>
</evidence>
<evidence type="ECO:0000256" key="3">
    <source>
        <dbReference type="ARBA" id="ARBA00022793"/>
    </source>
</evidence>
<evidence type="ECO:0000256" key="8">
    <source>
        <dbReference type="RuleBase" id="RU366045"/>
    </source>
</evidence>
<dbReference type="EC" id="4.1.1.52" evidence="7"/>
<comment type="catalytic activity">
    <reaction evidence="6">
        <text>6-methylsalicylate + H(+) = 3-methylphenol + CO2</text>
        <dbReference type="Rhea" id="RHEA:23112"/>
        <dbReference type="ChEBI" id="CHEBI:15378"/>
        <dbReference type="ChEBI" id="CHEBI:16526"/>
        <dbReference type="ChEBI" id="CHEBI:17231"/>
        <dbReference type="ChEBI" id="CHEBI:36658"/>
        <dbReference type="EC" id="4.1.1.52"/>
    </reaction>
    <physiologicalReaction direction="left-to-right" evidence="6">
        <dbReference type="Rhea" id="RHEA:23113"/>
    </physiologicalReaction>
</comment>
<dbReference type="GO" id="GO:0047596">
    <property type="term" value="F:6-methylsalicylate decarboxylase activity"/>
    <property type="evidence" value="ECO:0007669"/>
    <property type="project" value="UniProtKB-EC"/>
</dbReference>
<dbReference type="RefSeq" id="XP_016629834.1">
    <property type="nucleotide sequence ID" value="XM_016778915.1"/>
</dbReference>
<dbReference type="SUPFAM" id="SSF51556">
    <property type="entry name" value="Metallo-dependent hydrolases"/>
    <property type="match status" value="1"/>
</dbReference>
<evidence type="ECO:0000313" key="10">
    <source>
        <dbReference type="EMBL" id="KIX95711.1"/>
    </source>
</evidence>
<dbReference type="VEuPathDB" id="FungiDB:Z520_08418"/>
<organism evidence="10 11">
    <name type="scientific">Fonsecaea multimorphosa CBS 102226</name>
    <dbReference type="NCBI Taxonomy" id="1442371"/>
    <lineage>
        <taxon>Eukaryota</taxon>
        <taxon>Fungi</taxon>
        <taxon>Dikarya</taxon>
        <taxon>Ascomycota</taxon>
        <taxon>Pezizomycotina</taxon>
        <taxon>Eurotiomycetes</taxon>
        <taxon>Chaetothyriomycetidae</taxon>
        <taxon>Chaetothyriales</taxon>
        <taxon>Herpotrichiellaceae</taxon>
        <taxon>Fonsecaea</taxon>
    </lineage>
</organism>
<dbReference type="InterPro" id="IPR006680">
    <property type="entry name" value="Amidohydro-rel"/>
</dbReference>
<sequence>MAQNLKDKLLGAVLHWPPTPPRNKVDTHHHFVPDFYAKGDPSGWPTPTWSSKSSLQLMDRLGTRTAILSVTAPGACIAASGPESADLARRLNLEGARIRDGNPARFGFFASLPDVLDTTAALKELRYALDDLGAHGVTLYTRYGRSNTYLGNPAIEPIWAELNRRKCVVFIHPTHPVDTSPVNKRMPQPMIDYPHETSRTAMDMIMMGTLNKYRDCKVILSHAGGTLPYVISRIATPLSKTPDLAAKAAIGVTHDTVMDNFRSFYFDLALSSSPAVLNMLLELVPHGHILYGSDFPYAPLPAYPAFLEQLETFQMDRELREKINFRNAQTLFPGLGRSSI</sequence>
<keyword evidence="4" id="KW-0862">Zinc</keyword>
<evidence type="ECO:0000256" key="4">
    <source>
        <dbReference type="ARBA" id="ARBA00022833"/>
    </source>
</evidence>
<evidence type="ECO:0000259" key="9">
    <source>
        <dbReference type="Pfam" id="PF04909"/>
    </source>
</evidence>
<dbReference type="PANTHER" id="PTHR21240:SF29">
    <property type="entry name" value="AMIDOHYDROLASE-RELATED DOMAIN-CONTAINING PROTEIN"/>
    <property type="match status" value="1"/>
</dbReference>
<dbReference type="GO" id="GO:0019748">
    <property type="term" value="P:secondary metabolic process"/>
    <property type="evidence" value="ECO:0007669"/>
    <property type="project" value="TreeGrafter"/>
</dbReference>
<dbReference type="GO" id="GO:0046872">
    <property type="term" value="F:metal ion binding"/>
    <property type="evidence" value="ECO:0007669"/>
    <property type="project" value="UniProtKB-KW"/>
</dbReference>
<dbReference type="InterPro" id="IPR032465">
    <property type="entry name" value="ACMSD"/>
</dbReference>
<dbReference type="EMBL" id="KN848080">
    <property type="protein sequence ID" value="KIX95711.1"/>
    <property type="molecule type" value="Genomic_DNA"/>
</dbReference>
<evidence type="ECO:0000256" key="2">
    <source>
        <dbReference type="ARBA" id="ARBA00022723"/>
    </source>
</evidence>
<keyword evidence="2" id="KW-0479">Metal-binding</keyword>
<dbReference type="PANTHER" id="PTHR21240">
    <property type="entry name" value="2-AMINO-3-CARBOXYLMUCONATE-6-SEMIALDEHYDE DECARBOXYLASE"/>
    <property type="match status" value="1"/>
</dbReference>
<feature type="domain" description="Amidohydrolase-related" evidence="9">
    <location>
        <begin position="25"/>
        <end position="333"/>
    </location>
</feature>
<name>A0A0D2IF25_9EURO</name>
<dbReference type="AlphaFoldDB" id="A0A0D2IF25"/>
<dbReference type="GO" id="GO:0016787">
    <property type="term" value="F:hydrolase activity"/>
    <property type="evidence" value="ECO:0007669"/>
    <property type="project" value="InterPro"/>
</dbReference>
<comment type="similarity">
    <text evidence="1">Belongs to the metallo-dependent hydrolases superfamily. ACMSD family.</text>
</comment>
<proteinExistence type="inferred from homology"/>
<dbReference type="OrthoDB" id="2832284at2759"/>
<gene>
    <name evidence="10" type="ORF">Z520_08418</name>
</gene>
<keyword evidence="5 8" id="KW-0456">Lyase</keyword>
<evidence type="ECO:0000256" key="7">
    <source>
        <dbReference type="ARBA" id="ARBA00038889"/>
    </source>
</evidence>
<dbReference type="InterPro" id="IPR032466">
    <property type="entry name" value="Metal_Hydrolase"/>
</dbReference>
<dbReference type="Gene3D" id="3.20.20.140">
    <property type="entry name" value="Metal-dependent hydrolases"/>
    <property type="match status" value="1"/>
</dbReference>
<dbReference type="Pfam" id="PF04909">
    <property type="entry name" value="Amidohydro_2"/>
    <property type="match status" value="1"/>
</dbReference>
<reference evidence="10 11" key="1">
    <citation type="submission" date="2015-01" db="EMBL/GenBank/DDBJ databases">
        <title>The Genome Sequence of Fonsecaea multimorphosa CBS 102226.</title>
        <authorList>
            <consortium name="The Broad Institute Genomics Platform"/>
            <person name="Cuomo C."/>
            <person name="de Hoog S."/>
            <person name="Gorbushina A."/>
            <person name="Stielow B."/>
            <person name="Teixiera M."/>
            <person name="Abouelleil A."/>
            <person name="Chapman S.B."/>
            <person name="Priest M."/>
            <person name="Young S.K."/>
            <person name="Wortman J."/>
            <person name="Nusbaum C."/>
            <person name="Birren B."/>
        </authorList>
    </citation>
    <scope>NUCLEOTIDE SEQUENCE [LARGE SCALE GENOMIC DNA]</scope>
    <source>
        <strain evidence="10 11">CBS 102226</strain>
    </source>
</reference>